<proteinExistence type="predicted"/>
<dbReference type="InterPro" id="IPR009061">
    <property type="entry name" value="DNA-bd_dom_put_sf"/>
</dbReference>
<protein>
    <submittedName>
        <fullName evidence="4">MerR family transcriptional regulator</fullName>
    </submittedName>
</protein>
<dbReference type="Gene3D" id="1.10.1660.10">
    <property type="match status" value="1"/>
</dbReference>
<evidence type="ECO:0000256" key="1">
    <source>
        <dbReference type="ARBA" id="ARBA00023125"/>
    </source>
</evidence>
<dbReference type="InterPro" id="IPR047057">
    <property type="entry name" value="MerR_fam"/>
</dbReference>
<dbReference type="PANTHER" id="PTHR30204">
    <property type="entry name" value="REDOX-CYCLING DRUG-SENSING TRANSCRIPTIONAL ACTIVATOR SOXR"/>
    <property type="match status" value="1"/>
</dbReference>
<dbReference type="PRINTS" id="PR00040">
    <property type="entry name" value="HTHMERR"/>
</dbReference>
<evidence type="ECO:0000313" key="4">
    <source>
        <dbReference type="EMBL" id="HIQ95103.1"/>
    </source>
</evidence>
<reference evidence="4" key="2">
    <citation type="journal article" date="2021" name="PeerJ">
        <title>Extensive microbial diversity within the chicken gut microbiome revealed by metagenomics and culture.</title>
        <authorList>
            <person name="Gilroy R."/>
            <person name="Ravi A."/>
            <person name="Getino M."/>
            <person name="Pursley I."/>
            <person name="Horton D.L."/>
            <person name="Alikhan N.F."/>
            <person name="Baker D."/>
            <person name="Gharbi K."/>
            <person name="Hall N."/>
            <person name="Watson M."/>
            <person name="Adriaenssens E.M."/>
            <person name="Foster-Nyarko E."/>
            <person name="Jarju S."/>
            <person name="Secka A."/>
            <person name="Antonio M."/>
            <person name="Oren A."/>
            <person name="Chaudhuri R.R."/>
            <person name="La Ragione R."/>
            <person name="Hildebrand F."/>
            <person name="Pallen M.J."/>
        </authorList>
    </citation>
    <scope>NUCLEOTIDE SEQUENCE</scope>
    <source>
        <strain evidence="4">ChiSjej3B21-11622</strain>
    </source>
</reference>
<evidence type="ECO:0000256" key="2">
    <source>
        <dbReference type="SAM" id="Coils"/>
    </source>
</evidence>
<keyword evidence="1" id="KW-0238">DNA-binding</keyword>
<dbReference type="PANTHER" id="PTHR30204:SF96">
    <property type="entry name" value="CHROMOSOME-ANCHORING PROTEIN RACA"/>
    <property type="match status" value="1"/>
</dbReference>
<sequence length="264" mass="29980">MEKAIKEGYMTVGEVAKKMKVTVRTLQHYDKEGLLAPSAFSEGGRRLYTDKDLVRLHQILALKQLGFSLEAIKSKLSSLDTPDEVAEALEQQASAIREKISDLTESLREIEALKAEVLAMQSVDFQKYADIIVNLSMKNEFYWMIKHFDDESLSQIRGRFDQESSQRFMKEFVSLQEEAIRLAKAKVPIRSEQGQRFAKAYWELIQEFTGGDLALLSRLMEFGQSGELEVEWQEKQALANTFIGPALDAYFSDLGLNPLGEVNP</sequence>
<dbReference type="GO" id="GO:0003700">
    <property type="term" value="F:DNA-binding transcription factor activity"/>
    <property type="evidence" value="ECO:0007669"/>
    <property type="project" value="InterPro"/>
</dbReference>
<dbReference type="InterPro" id="IPR000551">
    <property type="entry name" value="MerR-type_HTH_dom"/>
</dbReference>
<evidence type="ECO:0000259" key="3">
    <source>
        <dbReference type="PROSITE" id="PS50937"/>
    </source>
</evidence>
<dbReference type="EMBL" id="DVFT01000013">
    <property type="protein sequence ID" value="HIQ95103.1"/>
    <property type="molecule type" value="Genomic_DNA"/>
</dbReference>
<organism evidence="4 5">
    <name type="scientific">Candidatus Limivivens merdigallinarum</name>
    <dbReference type="NCBI Taxonomy" id="2840859"/>
    <lineage>
        <taxon>Bacteria</taxon>
        <taxon>Bacillati</taxon>
        <taxon>Bacillota</taxon>
        <taxon>Clostridia</taxon>
        <taxon>Lachnospirales</taxon>
        <taxon>Lachnospiraceae</taxon>
        <taxon>Lachnospiraceae incertae sedis</taxon>
        <taxon>Candidatus Limivivens</taxon>
    </lineage>
</organism>
<evidence type="ECO:0000313" key="5">
    <source>
        <dbReference type="Proteomes" id="UP000886886"/>
    </source>
</evidence>
<dbReference type="PROSITE" id="PS50937">
    <property type="entry name" value="HTH_MERR_2"/>
    <property type="match status" value="1"/>
</dbReference>
<dbReference type="Proteomes" id="UP000886886">
    <property type="component" value="Unassembled WGS sequence"/>
</dbReference>
<dbReference type="SMART" id="SM00422">
    <property type="entry name" value="HTH_MERR"/>
    <property type="match status" value="1"/>
</dbReference>
<name>A0A9D1D011_9FIRM</name>
<dbReference type="GO" id="GO:0003677">
    <property type="term" value="F:DNA binding"/>
    <property type="evidence" value="ECO:0007669"/>
    <property type="project" value="UniProtKB-KW"/>
</dbReference>
<gene>
    <name evidence="4" type="ORF">IAB26_00930</name>
</gene>
<accession>A0A9D1D011</accession>
<comment type="caution">
    <text evidence="4">The sequence shown here is derived from an EMBL/GenBank/DDBJ whole genome shotgun (WGS) entry which is preliminary data.</text>
</comment>
<reference evidence="4" key="1">
    <citation type="submission" date="2020-10" db="EMBL/GenBank/DDBJ databases">
        <authorList>
            <person name="Gilroy R."/>
        </authorList>
    </citation>
    <scope>NUCLEOTIDE SEQUENCE</scope>
    <source>
        <strain evidence="4">ChiSjej3B21-11622</strain>
    </source>
</reference>
<keyword evidence="2" id="KW-0175">Coiled coil</keyword>
<dbReference type="SUPFAM" id="SSF46955">
    <property type="entry name" value="Putative DNA-binding domain"/>
    <property type="match status" value="1"/>
</dbReference>
<dbReference type="AlphaFoldDB" id="A0A9D1D011"/>
<feature type="coiled-coil region" evidence="2">
    <location>
        <begin position="86"/>
        <end position="116"/>
    </location>
</feature>
<dbReference type="Pfam" id="PF13411">
    <property type="entry name" value="MerR_1"/>
    <property type="match status" value="1"/>
</dbReference>
<feature type="domain" description="HTH merR-type" evidence="3">
    <location>
        <begin position="9"/>
        <end position="78"/>
    </location>
</feature>
<dbReference type="CDD" id="cd01106">
    <property type="entry name" value="HTH_TipAL-Mta"/>
    <property type="match status" value="1"/>
</dbReference>